<name>A0A6A5RNK6_9PLEO</name>
<keyword evidence="2" id="KW-1185">Reference proteome</keyword>
<reference evidence="1" key="1">
    <citation type="journal article" date="2020" name="Stud. Mycol.">
        <title>101 Dothideomycetes genomes: a test case for predicting lifestyles and emergence of pathogens.</title>
        <authorList>
            <person name="Haridas S."/>
            <person name="Albert R."/>
            <person name="Binder M."/>
            <person name="Bloem J."/>
            <person name="Labutti K."/>
            <person name="Salamov A."/>
            <person name="Andreopoulos B."/>
            <person name="Baker S."/>
            <person name="Barry K."/>
            <person name="Bills G."/>
            <person name="Bluhm B."/>
            <person name="Cannon C."/>
            <person name="Castanera R."/>
            <person name="Culley D."/>
            <person name="Daum C."/>
            <person name="Ezra D."/>
            <person name="Gonzalez J."/>
            <person name="Henrissat B."/>
            <person name="Kuo A."/>
            <person name="Liang C."/>
            <person name="Lipzen A."/>
            <person name="Lutzoni F."/>
            <person name="Magnuson J."/>
            <person name="Mondo S."/>
            <person name="Nolan M."/>
            <person name="Ohm R."/>
            <person name="Pangilinan J."/>
            <person name="Park H.-J."/>
            <person name="Ramirez L."/>
            <person name="Alfaro M."/>
            <person name="Sun H."/>
            <person name="Tritt A."/>
            <person name="Yoshinaga Y."/>
            <person name="Zwiers L.-H."/>
            <person name="Turgeon B."/>
            <person name="Goodwin S."/>
            <person name="Spatafora J."/>
            <person name="Crous P."/>
            <person name="Grigoriev I."/>
        </authorList>
    </citation>
    <scope>NUCLEOTIDE SEQUENCE</scope>
    <source>
        <strain evidence="1">CBS 183.55</strain>
    </source>
</reference>
<evidence type="ECO:0000313" key="2">
    <source>
        <dbReference type="Proteomes" id="UP000800082"/>
    </source>
</evidence>
<gene>
    <name evidence="1" type="ORF">M421DRAFT_382217</name>
</gene>
<dbReference type="RefSeq" id="XP_033450239.1">
    <property type="nucleotide sequence ID" value="XM_033589868.1"/>
</dbReference>
<dbReference type="Proteomes" id="UP000800082">
    <property type="component" value="Unassembled WGS sequence"/>
</dbReference>
<dbReference type="EMBL" id="ML978964">
    <property type="protein sequence ID" value="KAF1929991.1"/>
    <property type="molecule type" value="Genomic_DNA"/>
</dbReference>
<dbReference type="GeneID" id="54347517"/>
<proteinExistence type="predicted"/>
<evidence type="ECO:0000313" key="1">
    <source>
        <dbReference type="EMBL" id="KAF1929991.1"/>
    </source>
</evidence>
<accession>A0A6A5RNK6</accession>
<dbReference type="AlphaFoldDB" id="A0A6A5RNK6"/>
<sequence>MVSIVRFAVHSIDLCDSSGDSLCLVLVLVLGSLTGGWEAQIRRDPISHTRLAGGRKALGSTLGKSDPLEDKVARAKESTW</sequence>
<organism evidence="1 2">
    <name type="scientific">Didymella exigua CBS 183.55</name>
    <dbReference type="NCBI Taxonomy" id="1150837"/>
    <lineage>
        <taxon>Eukaryota</taxon>
        <taxon>Fungi</taxon>
        <taxon>Dikarya</taxon>
        <taxon>Ascomycota</taxon>
        <taxon>Pezizomycotina</taxon>
        <taxon>Dothideomycetes</taxon>
        <taxon>Pleosporomycetidae</taxon>
        <taxon>Pleosporales</taxon>
        <taxon>Pleosporineae</taxon>
        <taxon>Didymellaceae</taxon>
        <taxon>Didymella</taxon>
    </lineage>
</organism>
<protein>
    <submittedName>
        <fullName evidence="1">Uncharacterized protein</fullName>
    </submittedName>
</protein>